<feature type="domain" description="PAS" evidence="2">
    <location>
        <begin position="330"/>
        <end position="376"/>
    </location>
</feature>
<dbReference type="Pfam" id="PF13426">
    <property type="entry name" value="PAS_9"/>
    <property type="match status" value="1"/>
</dbReference>
<feature type="domain" description="PAC" evidence="3">
    <location>
        <begin position="401"/>
        <end position="455"/>
    </location>
</feature>
<dbReference type="CDD" id="cd00130">
    <property type="entry name" value="PAS"/>
    <property type="match status" value="3"/>
</dbReference>
<dbReference type="Pfam" id="PF00990">
    <property type="entry name" value="GGDEF"/>
    <property type="match status" value="1"/>
</dbReference>
<dbReference type="AlphaFoldDB" id="A0A643FED1"/>
<dbReference type="InterPro" id="IPR052155">
    <property type="entry name" value="Biofilm_reg_signaling"/>
</dbReference>
<dbReference type="InterPro" id="IPR035965">
    <property type="entry name" value="PAS-like_dom_sf"/>
</dbReference>
<feature type="domain" description="PAC" evidence="3">
    <location>
        <begin position="282"/>
        <end position="333"/>
    </location>
</feature>
<dbReference type="InterPro" id="IPR000160">
    <property type="entry name" value="GGDEF_dom"/>
</dbReference>
<dbReference type="Pfam" id="PF00563">
    <property type="entry name" value="EAL"/>
    <property type="match status" value="1"/>
</dbReference>
<dbReference type="SMART" id="SM00091">
    <property type="entry name" value="PAS"/>
    <property type="match status" value="3"/>
</dbReference>
<evidence type="ECO:0000259" key="5">
    <source>
        <dbReference type="PROSITE" id="PS50887"/>
    </source>
</evidence>
<name>A0A643FED1_IDEDE</name>
<dbReference type="PROSITE" id="PS50113">
    <property type="entry name" value="PAC"/>
    <property type="match status" value="2"/>
</dbReference>
<dbReference type="NCBIfam" id="TIGR00229">
    <property type="entry name" value="sensory_box"/>
    <property type="match status" value="2"/>
</dbReference>
<protein>
    <submittedName>
        <fullName evidence="6">EAL domain-containing protein</fullName>
    </submittedName>
</protein>
<dbReference type="Gene3D" id="3.30.70.270">
    <property type="match status" value="1"/>
</dbReference>
<comment type="caution">
    <text evidence="6">The sequence shown here is derived from an EMBL/GenBank/DDBJ whole genome shotgun (WGS) entry which is preliminary data.</text>
</comment>
<dbReference type="Gene3D" id="3.30.450.20">
    <property type="entry name" value="PAS domain"/>
    <property type="match status" value="3"/>
</dbReference>
<dbReference type="Pfam" id="PF08447">
    <property type="entry name" value="PAS_3"/>
    <property type="match status" value="1"/>
</dbReference>
<dbReference type="CDD" id="cd01948">
    <property type="entry name" value="EAL"/>
    <property type="match status" value="1"/>
</dbReference>
<dbReference type="PROSITE" id="PS50887">
    <property type="entry name" value="GGDEF"/>
    <property type="match status" value="1"/>
</dbReference>
<dbReference type="Gene3D" id="3.20.20.450">
    <property type="entry name" value="EAL domain"/>
    <property type="match status" value="1"/>
</dbReference>
<dbReference type="SUPFAM" id="SSF55785">
    <property type="entry name" value="PYP-like sensor domain (PAS domain)"/>
    <property type="match status" value="3"/>
</dbReference>
<dbReference type="InterPro" id="IPR043128">
    <property type="entry name" value="Rev_trsase/Diguanyl_cyclase"/>
</dbReference>
<dbReference type="InterPro" id="IPR000014">
    <property type="entry name" value="PAS"/>
</dbReference>
<dbReference type="PANTHER" id="PTHR44757">
    <property type="entry name" value="DIGUANYLATE CYCLASE DGCP"/>
    <property type="match status" value="1"/>
</dbReference>
<dbReference type="InterPro" id="IPR000700">
    <property type="entry name" value="PAS-assoc_C"/>
</dbReference>
<proteinExistence type="predicted"/>
<dbReference type="SUPFAM" id="SSF141868">
    <property type="entry name" value="EAL domain-like"/>
    <property type="match status" value="1"/>
</dbReference>
<dbReference type="CDD" id="cd01949">
    <property type="entry name" value="GGDEF"/>
    <property type="match status" value="1"/>
</dbReference>
<dbReference type="InterPro" id="IPR001633">
    <property type="entry name" value="EAL_dom"/>
</dbReference>
<keyword evidence="1" id="KW-0175">Coiled coil</keyword>
<dbReference type="EMBL" id="VZPB01000010">
    <property type="protein sequence ID" value="KAB0583828.1"/>
    <property type="molecule type" value="Genomic_DNA"/>
</dbReference>
<dbReference type="RefSeq" id="WP_151123293.1">
    <property type="nucleotide sequence ID" value="NZ_CP088082.1"/>
</dbReference>
<feature type="coiled-coil region" evidence="1">
    <location>
        <begin position="47"/>
        <end position="74"/>
    </location>
</feature>
<dbReference type="NCBIfam" id="TIGR00254">
    <property type="entry name" value="GGDEF"/>
    <property type="match status" value="1"/>
</dbReference>
<dbReference type="InterPro" id="IPR013655">
    <property type="entry name" value="PAS_fold_3"/>
</dbReference>
<dbReference type="InterPro" id="IPR029787">
    <property type="entry name" value="Nucleotide_cyclase"/>
</dbReference>
<keyword evidence="7" id="KW-1185">Reference proteome</keyword>
<evidence type="ECO:0000256" key="1">
    <source>
        <dbReference type="SAM" id="Coils"/>
    </source>
</evidence>
<dbReference type="PROSITE" id="PS50112">
    <property type="entry name" value="PAS"/>
    <property type="match status" value="1"/>
</dbReference>
<evidence type="ECO:0000259" key="4">
    <source>
        <dbReference type="PROSITE" id="PS50883"/>
    </source>
</evidence>
<dbReference type="PANTHER" id="PTHR44757:SF2">
    <property type="entry name" value="BIOFILM ARCHITECTURE MAINTENANCE PROTEIN MBAA"/>
    <property type="match status" value="1"/>
</dbReference>
<dbReference type="Gene3D" id="2.10.70.100">
    <property type="match status" value="1"/>
</dbReference>
<sequence length="900" mass="99129">MSQPSSRPLPAGLLPPAPADELASLRLELQALRLANGALEFELMAGAEQADAMLARLEQQRAALQSARDREQSLAAFSERVMDTVGSVVIVLDAHGRLRRSNSRAREVLRPLAEGDSVDLLLYPEDQMRLAGELPPLPWPVHSVLFELVRRRGHYRAEHRLALRGGGYRHHLIEAVLLHSAQGKEEGAVITGADIGPLKQQEAELLASDARFRDAESVAHLGSWELDPVDERMKWSAETRRLLGASTDTEPTLAALFSAIHPEDRLSSARTFMEALAERRSCDLEFRIDTRDGPLRWVHLRASLQALPGQGLRGVGTVQDITERRQVEDALRLAATVFDASLNAVLIADGEGRIRKINRAFTAILGYEEAEVLGRNPSMMQSGQHALSFYQDLWGQLLESGHWEGEVLNRHRDGRIVPIWESITAVRDEQGAVSHFIGIFSDISEQKAQARRIHQLAYYDALTGLPNRTLLMDRCRQALSRAKRGHSQLAMLFMDLDRFKHINDSLGHPVGDALLQAVAQRLEQVVRDTDTVARLGGDEFVVLLENVASPQDVDVSVQRILQAFREPFALEEHSLSVGTTVGVSLYPEHGSDVTSLFKFADLALYQAKESSRGGYRLFEPRLNELALDRMRLESDLRRALERQEFQLHYQPVFTLGDGQLVGAEALLRWTHPERGPVSPAEFIPVAEDSGLIIPIGAWVLEEACRQARAWLDQGLAIGVIAVNVAGLQIQRGDLAETVAAVLARTGLPAERLELEISESYIVRHAERDLRQLARLRELGVALAIDDFGTGQTSLSHLWRLPLSKLKVDRAFIKDLERDAAGATVTRAVIGLGHGLGFVVQAEGVETEGQAAFLKAHGCDLVQGFGFARPMPAADFARRCAEATRGNPGCIAEKPGSPGSG</sequence>
<dbReference type="Proteomes" id="UP000430120">
    <property type="component" value="Unassembled WGS sequence"/>
</dbReference>
<evidence type="ECO:0000313" key="7">
    <source>
        <dbReference type="Proteomes" id="UP000430120"/>
    </source>
</evidence>
<evidence type="ECO:0000259" key="2">
    <source>
        <dbReference type="PROSITE" id="PS50112"/>
    </source>
</evidence>
<dbReference type="SMART" id="SM00086">
    <property type="entry name" value="PAC"/>
    <property type="match status" value="3"/>
</dbReference>
<feature type="domain" description="EAL" evidence="4">
    <location>
        <begin position="629"/>
        <end position="883"/>
    </location>
</feature>
<gene>
    <name evidence="6" type="ORF">F7Q92_06065</name>
</gene>
<evidence type="ECO:0000313" key="6">
    <source>
        <dbReference type="EMBL" id="KAB0583828.1"/>
    </source>
</evidence>
<dbReference type="SUPFAM" id="SSF55073">
    <property type="entry name" value="Nucleotide cyclase"/>
    <property type="match status" value="1"/>
</dbReference>
<evidence type="ECO:0000259" key="3">
    <source>
        <dbReference type="PROSITE" id="PS50113"/>
    </source>
</evidence>
<dbReference type="InterPro" id="IPR035919">
    <property type="entry name" value="EAL_sf"/>
</dbReference>
<dbReference type="InterPro" id="IPR001610">
    <property type="entry name" value="PAC"/>
</dbReference>
<accession>A0A643FED1</accession>
<dbReference type="GO" id="GO:0003824">
    <property type="term" value="F:catalytic activity"/>
    <property type="evidence" value="ECO:0007669"/>
    <property type="project" value="UniProtKB-ARBA"/>
</dbReference>
<reference evidence="6 7" key="1">
    <citation type="submission" date="2019-09" db="EMBL/GenBank/DDBJ databases">
        <title>Draft genome sequences of 48 bacterial type strains from the CCUG.</title>
        <authorList>
            <person name="Tunovic T."/>
            <person name="Pineiro-Iglesias B."/>
            <person name="Unosson C."/>
            <person name="Inganas E."/>
            <person name="Ohlen M."/>
            <person name="Cardew S."/>
            <person name="Jensie-Markopoulos S."/>
            <person name="Salva-Serra F."/>
            <person name="Jaen-Luchoro D."/>
            <person name="Karlsson R."/>
            <person name="Svensson-Stadler L."/>
            <person name="Chun J."/>
            <person name="Moore E."/>
        </authorList>
    </citation>
    <scope>NUCLEOTIDE SEQUENCE [LARGE SCALE GENOMIC DNA]</scope>
    <source>
        <strain evidence="6 7">CCUG 30977</strain>
    </source>
</reference>
<dbReference type="PROSITE" id="PS50883">
    <property type="entry name" value="EAL"/>
    <property type="match status" value="1"/>
</dbReference>
<dbReference type="SMART" id="SM00267">
    <property type="entry name" value="GGDEF"/>
    <property type="match status" value="1"/>
</dbReference>
<dbReference type="OrthoDB" id="9813903at2"/>
<dbReference type="SMART" id="SM00052">
    <property type="entry name" value="EAL"/>
    <property type="match status" value="1"/>
</dbReference>
<dbReference type="FunFam" id="3.30.70.270:FF:000001">
    <property type="entry name" value="Diguanylate cyclase domain protein"/>
    <property type="match status" value="1"/>
</dbReference>
<feature type="domain" description="GGDEF" evidence="5">
    <location>
        <begin position="487"/>
        <end position="620"/>
    </location>
</feature>
<organism evidence="6 7">
    <name type="scientific">Ideonella dechloratans</name>
    <dbReference type="NCBI Taxonomy" id="36863"/>
    <lineage>
        <taxon>Bacteria</taxon>
        <taxon>Pseudomonadati</taxon>
        <taxon>Pseudomonadota</taxon>
        <taxon>Betaproteobacteria</taxon>
        <taxon>Burkholderiales</taxon>
        <taxon>Sphaerotilaceae</taxon>
        <taxon>Ideonella</taxon>
    </lineage>
</organism>